<comment type="caution">
    <text evidence="1">The sequence shown here is derived from an EMBL/GenBank/DDBJ whole genome shotgun (WGS) entry which is preliminary data.</text>
</comment>
<evidence type="ECO:0000313" key="2">
    <source>
        <dbReference type="Proteomes" id="UP001627408"/>
    </source>
</evidence>
<dbReference type="RefSeq" id="WP_407591346.1">
    <property type="nucleotide sequence ID" value="NZ_JBHDIY010000002.1"/>
</dbReference>
<accession>A0ABW8URY9</accession>
<gene>
    <name evidence="1" type="ORF">ACERZ8_06310</name>
</gene>
<dbReference type="EMBL" id="JBHDIY010000002">
    <property type="protein sequence ID" value="MFL4469499.1"/>
    <property type="molecule type" value="Genomic_DNA"/>
</dbReference>
<dbReference type="Proteomes" id="UP001627408">
    <property type="component" value="Unassembled WGS sequence"/>
</dbReference>
<protein>
    <submittedName>
        <fullName evidence="1">Uncharacterized protein</fullName>
    </submittedName>
</protein>
<reference evidence="1 2" key="1">
    <citation type="submission" date="2024-08" db="EMBL/GenBank/DDBJ databases">
        <title>Tateyamaria sp. nov., isolated from marine algae.</title>
        <authorList>
            <person name="Choi B.J."/>
            <person name="Kim J.M."/>
            <person name="Lee J.K."/>
            <person name="Choi D.G."/>
            <person name="Bayburt H."/>
            <person name="Baek J.H."/>
            <person name="Han D.M."/>
            <person name="Jeon C.O."/>
        </authorList>
    </citation>
    <scope>NUCLEOTIDE SEQUENCE [LARGE SCALE GENOMIC DNA]</scope>
    <source>
        <strain evidence="1 2">KMU-156</strain>
    </source>
</reference>
<evidence type="ECO:0000313" key="1">
    <source>
        <dbReference type="EMBL" id="MFL4469499.1"/>
    </source>
</evidence>
<sequence length="205" mass="22765">MAQAENPLIPIQDKVVRIHSRLLDFFRNVLVKIKPMIVSLQGFLVNVKKAAKEIAKTVGKSAVDSVIKLGTKLIQVIAFVEKLVIEGIRFAAKVLGVIKKAAKEPQKAFKVVKAMVARLAKLFRTILAKVVEIMVAINPIEMVLRLIDTMKMMLQLVFRWITQVGGITSGVKKAKALIKKSFKLLKAEAKQVTEMVKEANKLKPA</sequence>
<keyword evidence="2" id="KW-1185">Reference proteome</keyword>
<name>A0ABW8URY9_9RHOB</name>
<proteinExistence type="predicted"/>
<organism evidence="1 2">
    <name type="scientific">Tateyamaria armeniaca</name>
    <dbReference type="NCBI Taxonomy" id="2518930"/>
    <lineage>
        <taxon>Bacteria</taxon>
        <taxon>Pseudomonadati</taxon>
        <taxon>Pseudomonadota</taxon>
        <taxon>Alphaproteobacteria</taxon>
        <taxon>Rhodobacterales</taxon>
        <taxon>Roseobacteraceae</taxon>
        <taxon>Tateyamaria</taxon>
    </lineage>
</organism>